<dbReference type="AlphaFoldDB" id="A0A845U8T9"/>
<proteinExistence type="predicted"/>
<dbReference type="EMBL" id="WNJL01000030">
    <property type="protein sequence ID" value="NDU42589.1"/>
    <property type="molecule type" value="Genomic_DNA"/>
</dbReference>
<sequence>MCGMRWSVWVVGGVWVLTGCATNNGMAPQTQGMVSRYPALASAPTPSLPERRAPVAGSQVSPSAAPGAPSAAQNPSGAKTSFFGEWQADMTKARQGSARCAAMSSTAQPNCWRGVSIWARKRADRYQALSTQATGVRAQRMRSAAKFFGVTSEWASACGALTAQQCAESPLIGKMQEWKASVDTPGAAAPTP</sequence>
<protein>
    <recommendedName>
        <fullName evidence="3">Lipoprotein</fullName>
    </recommendedName>
</protein>
<gene>
    <name evidence="2" type="ORF">GL267_08010</name>
</gene>
<feature type="region of interest" description="Disordered" evidence="1">
    <location>
        <begin position="41"/>
        <end position="79"/>
    </location>
</feature>
<comment type="caution">
    <text evidence="2">The sequence shown here is derived from an EMBL/GenBank/DDBJ whole genome shotgun (WGS) entry which is preliminary data.</text>
</comment>
<accession>A0A845U8T9</accession>
<organism evidence="2">
    <name type="scientific">Acidithiobacillus ferrianus</name>
    <dbReference type="NCBI Taxonomy" id="2678518"/>
    <lineage>
        <taxon>Bacteria</taxon>
        <taxon>Pseudomonadati</taxon>
        <taxon>Pseudomonadota</taxon>
        <taxon>Acidithiobacillia</taxon>
        <taxon>Acidithiobacillales</taxon>
        <taxon>Acidithiobacillaceae</taxon>
        <taxon>Acidithiobacillus</taxon>
    </lineage>
</organism>
<reference evidence="2" key="1">
    <citation type="submission" date="2019-11" db="EMBL/GenBank/DDBJ databases">
        <title>Acidithiobacillus ferrianus sp. nov.: a facultatively anaerobic and extremely acidophilic chemolithoautotroph.</title>
        <authorList>
            <person name="Norris P.R."/>
            <person name="Falagan C."/>
            <person name="Moya-Beltran A."/>
            <person name="Castro M."/>
            <person name="Quatrini R."/>
            <person name="Johnson D.B."/>
        </authorList>
    </citation>
    <scope>NUCLEOTIDE SEQUENCE [LARGE SCALE GENOMIC DNA]</scope>
    <source>
        <strain evidence="2">MG</strain>
    </source>
</reference>
<feature type="compositionally biased region" description="Low complexity" evidence="1">
    <location>
        <begin position="54"/>
        <end position="78"/>
    </location>
</feature>
<evidence type="ECO:0000256" key="1">
    <source>
        <dbReference type="SAM" id="MobiDB-lite"/>
    </source>
</evidence>
<name>A0A845U8T9_9PROT</name>
<dbReference type="PROSITE" id="PS51257">
    <property type="entry name" value="PROKAR_LIPOPROTEIN"/>
    <property type="match status" value="1"/>
</dbReference>
<evidence type="ECO:0008006" key="3">
    <source>
        <dbReference type="Google" id="ProtNLM"/>
    </source>
</evidence>
<evidence type="ECO:0000313" key="2">
    <source>
        <dbReference type="EMBL" id="NDU42589.1"/>
    </source>
</evidence>